<gene>
    <name evidence="2" type="ORF">HE1_00020</name>
</gene>
<evidence type="ECO:0000313" key="3">
    <source>
        <dbReference type="Proteomes" id="UP000024842"/>
    </source>
</evidence>
<comment type="caution">
    <text evidence="2">The sequence shown here is derived from an EMBL/GenBank/DDBJ whole genome shotgun (WGS) entry which is preliminary data.</text>
</comment>
<dbReference type="EMBL" id="BAUP01000005">
    <property type="protein sequence ID" value="GAJ45711.1"/>
    <property type="molecule type" value="Genomic_DNA"/>
</dbReference>
<reference evidence="2 3" key="1">
    <citation type="journal article" date="2014" name="FEMS Microbiol. Lett.">
        <title>Draft genome sequences of three Holospora species (Holospora obtusa, Holospora undulata, and Holospora elegans), endonuclear symbiotic bacteria of the ciliate Paramecium caudatum.</title>
        <authorList>
            <person name="Dohra H."/>
            <person name="Tanaka K."/>
            <person name="Suzuki T."/>
            <person name="Fujishima M."/>
            <person name="Suzuki H."/>
        </authorList>
    </citation>
    <scope>NUCLEOTIDE SEQUENCE [LARGE SCALE GENOMIC DNA]</scope>
    <source>
        <strain evidence="2 3">E1</strain>
    </source>
</reference>
<sequence length="395" mass="43174">MASAVNFQAINFDHTDIKQALLAASATMVCESASEGILQHIKRALPEKGLDEPQSLYVQRCQDRAQDLAQQAVAGLRILTATGLALAGKDSGDIQVCDESVTTALEENFVKTVLSVAYDLAQGAKDVKENLEEGNYWGAAGHVALTAGAVGLDLASQGFGTGAVKAGVGFARKAMRGNAGKNSDKLPQALLKEGPCDPSKDPMPWTNKKTDTSPKTDPMPWENKGRKAKETQKTKDPEMTREEMRAYAEKHQGDGVFVGTYNDPKVDAFIIRKKEETGLDFEKHHIYPQAQCREVAKKTGKKIKNNVVIAMPADIHQGEGRKLIHKYNEKIKHEHDRSGLAQGVKDTRQGLLEVGFNREVVNEVCDNALRLTKKTNPDNFSKPFSAKLPQKPKGE</sequence>
<proteinExistence type="predicted"/>
<dbReference type="STRING" id="1427503.HE1_00020"/>
<feature type="region of interest" description="Disordered" evidence="1">
    <location>
        <begin position="373"/>
        <end position="395"/>
    </location>
</feature>
<accession>A0A023DWN1</accession>
<protein>
    <submittedName>
        <fullName evidence="2">Uncharacterized protein</fullName>
    </submittedName>
</protein>
<feature type="compositionally biased region" description="Basic and acidic residues" evidence="1">
    <location>
        <begin position="223"/>
        <end position="240"/>
    </location>
</feature>
<keyword evidence="3" id="KW-1185">Reference proteome</keyword>
<dbReference type="Proteomes" id="UP000024842">
    <property type="component" value="Unassembled WGS sequence"/>
</dbReference>
<name>A0A023DWN1_9PROT</name>
<dbReference type="AlphaFoldDB" id="A0A023DWN1"/>
<feature type="region of interest" description="Disordered" evidence="1">
    <location>
        <begin position="177"/>
        <end position="240"/>
    </location>
</feature>
<organism evidence="2 3">
    <name type="scientific">Holospora elegans E1</name>
    <dbReference type="NCBI Taxonomy" id="1427503"/>
    <lineage>
        <taxon>Bacteria</taxon>
        <taxon>Pseudomonadati</taxon>
        <taxon>Pseudomonadota</taxon>
        <taxon>Alphaproteobacteria</taxon>
        <taxon>Holosporales</taxon>
        <taxon>Holosporaceae</taxon>
        <taxon>Holospora</taxon>
    </lineage>
</organism>
<evidence type="ECO:0000256" key="1">
    <source>
        <dbReference type="SAM" id="MobiDB-lite"/>
    </source>
</evidence>
<evidence type="ECO:0000313" key="2">
    <source>
        <dbReference type="EMBL" id="GAJ45711.1"/>
    </source>
</evidence>